<feature type="region of interest" description="Disordered" evidence="1">
    <location>
        <begin position="1"/>
        <end position="46"/>
    </location>
</feature>
<name>A0A0A9DXD6_ARUDO</name>
<accession>A0A0A9DXD6</accession>
<organism evidence="2">
    <name type="scientific">Arundo donax</name>
    <name type="common">Giant reed</name>
    <name type="synonym">Donax arundinaceus</name>
    <dbReference type="NCBI Taxonomy" id="35708"/>
    <lineage>
        <taxon>Eukaryota</taxon>
        <taxon>Viridiplantae</taxon>
        <taxon>Streptophyta</taxon>
        <taxon>Embryophyta</taxon>
        <taxon>Tracheophyta</taxon>
        <taxon>Spermatophyta</taxon>
        <taxon>Magnoliopsida</taxon>
        <taxon>Liliopsida</taxon>
        <taxon>Poales</taxon>
        <taxon>Poaceae</taxon>
        <taxon>PACMAD clade</taxon>
        <taxon>Arundinoideae</taxon>
        <taxon>Arundineae</taxon>
        <taxon>Arundo</taxon>
    </lineage>
</organism>
<dbReference type="AlphaFoldDB" id="A0A0A9DXD6"/>
<dbReference type="EMBL" id="GBRH01206537">
    <property type="protein sequence ID" value="JAD91358.1"/>
    <property type="molecule type" value="Transcribed_RNA"/>
</dbReference>
<sequence length="65" mass="6642">MGYSDLRKRSADEGREAGVHDPAVRGDEAPHPPERGDRRGPAPLGAAASFPSLLAVLEAPPAAAG</sequence>
<reference evidence="2" key="2">
    <citation type="journal article" date="2015" name="Data Brief">
        <title>Shoot transcriptome of the giant reed, Arundo donax.</title>
        <authorList>
            <person name="Barrero R.A."/>
            <person name="Guerrero F.D."/>
            <person name="Moolhuijzen P."/>
            <person name="Goolsby J.A."/>
            <person name="Tidwell J."/>
            <person name="Bellgard S.E."/>
            <person name="Bellgard M.I."/>
        </authorList>
    </citation>
    <scope>NUCLEOTIDE SEQUENCE</scope>
    <source>
        <tissue evidence="2">Shoot tissue taken approximately 20 cm above the soil surface</tissue>
    </source>
</reference>
<evidence type="ECO:0000256" key="1">
    <source>
        <dbReference type="SAM" id="MobiDB-lite"/>
    </source>
</evidence>
<protein>
    <submittedName>
        <fullName evidence="2">ATTAP1</fullName>
    </submittedName>
</protein>
<proteinExistence type="predicted"/>
<evidence type="ECO:0000313" key="2">
    <source>
        <dbReference type="EMBL" id="JAD91358.1"/>
    </source>
</evidence>
<feature type="compositionally biased region" description="Basic and acidic residues" evidence="1">
    <location>
        <begin position="1"/>
        <end position="40"/>
    </location>
</feature>
<reference evidence="2" key="1">
    <citation type="submission" date="2014-09" db="EMBL/GenBank/DDBJ databases">
        <authorList>
            <person name="Magalhaes I.L.F."/>
            <person name="Oliveira U."/>
            <person name="Santos F.R."/>
            <person name="Vidigal T.H.D.A."/>
            <person name="Brescovit A.D."/>
            <person name="Santos A.J."/>
        </authorList>
    </citation>
    <scope>NUCLEOTIDE SEQUENCE</scope>
    <source>
        <tissue evidence="2">Shoot tissue taken approximately 20 cm above the soil surface</tissue>
    </source>
</reference>